<dbReference type="EMBL" id="CSUW01000006">
    <property type="protein sequence ID" value="CPT34982.1"/>
    <property type="molecule type" value="Genomic_DNA"/>
</dbReference>
<dbReference type="Gene3D" id="1.20.140.160">
    <property type="match status" value="1"/>
</dbReference>
<keyword evidence="3" id="KW-0805">Transcription regulation</keyword>
<dbReference type="SUPFAM" id="SSF88946">
    <property type="entry name" value="Sigma2 domain of RNA polymerase sigma factors"/>
    <property type="match status" value="1"/>
</dbReference>
<evidence type="ECO:0000313" key="9">
    <source>
        <dbReference type="EMBL" id="RIT35512.1"/>
    </source>
</evidence>
<dbReference type="Proteomes" id="UP000038487">
    <property type="component" value="Unassembled WGS sequence"/>
</dbReference>
<evidence type="ECO:0000256" key="1">
    <source>
        <dbReference type="ARBA" id="ARBA00007788"/>
    </source>
</evidence>
<evidence type="ECO:0000256" key="6">
    <source>
        <dbReference type="ARBA" id="ARBA00023163"/>
    </source>
</evidence>
<dbReference type="Pfam" id="PF04539">
    <property type="entry name" value="Sigma70_r3"/>
    <property type="match status" value="1"/>
</dbReference>
<dbReference type="PROSITE" id="PS50943">
    <property type="entry name" value="HTH_CROC1"/>
    <property type="match status" value="1"/>
</dbReference>
<evidence type="ECO:0000313" key="10">
    <source>
        <dbReference type="Proteomes" id="UP000038487"/>
    </source>
</evidence>
<feature type="domain" description="HTH cro/C1-type" evidence="7">
    <location>
        <begin position="238"/>
        <end position="262"/>
    </location>
</feature>
<dbReference type="GO" id="GO:0016987">
    <property type="term" value="F:sigma factor activity"/>
    <property type="evidence" value="ECO:0007669"/>
    <property type="project" value="UniProtKB-KW"/>
</dbReference>
<dbReference type="NCBIfam" id="TIGR02980">
    <property type="entry name" value="SigBFG"/>
    <property type="match status" value="1"/>
</dbReference>
<dbReference type="PANTHER" id="PTHR30385:SF4">
    <property type="entry name" value="RNA POLYMERASE SIGMA-E FACTOR"/>
    <property type="match status" value="1"/>
</dbReference>
<evidence type="ECO:0000313" key="8">
    <source>
        <dbReference type="EMBL" id="CPT34982.1"/>
    </source>
</evidence>
<dbReference type="Pfam" id="PF04542">
    <property type="entry name" value="Sigma70_r2"/>
    <property type="match status" value="1"/>
</dbReference>
<dbReference type="NCBIfam" id="TIGR02937">
    <property type="entry name" value="sigma70-ECF"/>
    <property type="match status" value="1"/>
</dbReference>
<comment type="caution">
    <text evidence="9">The sequence shown here is derived from an EMBL/GenBank/DDBJ whole genome shotgun (WGS) entry which is preliminary data.</text>
</comment>
<gene>
    <name evidence="8" type="primary">sigB</name>
    <name evidence="9" type="ORF">D2E76_16795</name>
    <name evidence="8" type="ORF">ERS075527_02645</name>
</gene>
<dbReference type="EMBL" id="QXBN01000013">
    <property type="protein sequence ID" value="RIT35512.1"/>
    <property type="molecule type" value="Genomic_DNA"/>
</dbReference>
<sequence>MECPVDVPETGHSQVKPRVGRATDDYADVPDMFRSLAGLAEHSDAYQRKHEEIVTRCLPLADNVARHFDRRGEDLEDLIQVARVGLLNAVNRFDPEKGASFLGFAVPTMMGEVRRHFRDHGWSLHVPRAIRDRHAQISRATAELTQELQRAPTAGELAAELGIDREEVVESLIAADAYQPQSIEAPLSHGDQESKHLSDLLGNEDPALEHVTNREAVRPLLANLPLRERTVLELRFFKGMTQSQIAAQIGVSQMHVSRILSDTLRYLREQMA</sequence>
<dbReference type="PRINTS" id="PR00046">
    <property type="entry name" value="SIGMA70FCT"/>
</dbReference>
<dbReference type="GO" id="GO:0030435">
    <property type="term" value="P:sporulation resulting in formation of a cellular spore"/>
    <property type="evidence" value="ECO:0007669"/>
    <property type="project" value="UniProtKB-KW"/>
</dbReference>
<dbReference type="CDD" id="cd06171">
    <property type="entry name" value="Sigma70_r4"/>
    <property type="match status" value="1"/>
</dbReference>
<dbReference type="InterPro" id="IPR007627">
    <property type="entry name" value="RNA_pol_sigma70_r2"/>
</dbReference>
<evidence type="ECO:0000256" key="2">
    <source>
        <dbReference type="ARBA" id="ARBA00022969"/>
    </source>
</evidence>
<evidence type="ECO:0000256" key="3">
    <source>
        <dbReference type="ARBA" id="ARBA00023015"/>
    </source>
</evidence>
<dbReference type="SUPFAM" id="SSF88659">
    <property type="entry name" value="Sigma3 and sigma4 domains of RNA polymerase sigma factors"/>
    <property type="match status" value="2"/>
</dbReference>
<name>A0A0U1B086_9MYCO</name>
<reference evidence="9 11" key="2">
    <citation type="submission" date="2018-08" db="EMBL/GenBank/DDBJ databases">
        <title>Linezolid Resistance in Mycobacterium abscessus: MIC Distribution and Comprehensive Investigation of Resistance Mechanisms.</title>
        <authorList>
            <person name="Ye M."/>
            <person name="Xu L."/>
            <person name="Zou Y."/>
            <person name="Li B."/>
            <person name="Guo Q."/>
            <person name="Zhang Y."/>
            <person name="Zhan M."/>
            <person name="Xu B."/>
            <person name="Yu F."/>
            <person name="Zhang Z."/>
            <person name="Chu H."/>
        </authorList>
    </citation>
    <scope>NUCLEOTIDE SEQUENCE [LARGE SCALE GENOMIC DNA]</scope>
    <source>
        <strain evidence="9 11">G143</strain>
    </source>
</reference>
<accession>A0A0U1B086</accession>
<dbReference type="Proteomes" id="UP000284557">
    <property type="component" value="Unassembled WGS sequence"/>
</dbReference>
<organism evidence="9 11">
    <name type="scientific">Mycobacteroides abscessus</name>
    <dbReference type="NCBI Taxonomy" id="36809"/>
    <lineage>
        <taxon>Bacteria</taxon>
        <taxon>Bacillati</taxon>
        <taxon>Actinomycetota</taxon>
        <taxon>Actinomycetes</taxon>
        <taxon>Mycobacteriales</taxon>
        <taxon>Mycobacteriaceae</taxon>
        <taxon>Mycobacteroides</taxon>
    </lineage>
</organism>
<dbReference type="Pfam" id="PF04545">
    <property type="entry name" value="Sigma70_r4"/>
    <property type="match status" value="1"/>
</dbReference>
<keyword evidence="2" id="KW-0749">Sporulation</keyword>
<proteinExistence type="inferred from homology"/>
<dbReference type="RefSeq" id="WP_005088230.1">
    <property type="nucleotide sequence ID" value="NZ_CM125927.1"/>
</dbReference>
<dbReference type="InterPro" id="IPR001387">
    <property type="entry name" value="Cro/C1-type_HTH"/>
</dbReference>
<keyword evidence="4" id="KW-0731">Sigma factor</keyword>
<dbReference type="NCBIfam" id="NF005514">
    <property type="entry name" value="PRK07122.1"/>
    <property type="match status" value="1"/>
</dbReference>
<dbReference type="AlphaFoldDB" id="A0A0U1B086"/>
<dbReference type="InterPro" id="IPR013325">
    <property type="entry name" value="RNA_pol_sigma_r2"/>
</dbReference>
<dbReference type="InterPro" id="IPR007630">
    <property type="entry name" value="RNA_pol_sigma70_r4"/>
</dbReference>
<dbReference type="Gene3D" id="1.20.120.1810">
    <property type="match status" value="1"/>
</dbReference>
<protein>
    <submittedName>
        <fullName evidence="8">Alternative sigma factor SigF</fullName>
    </submittedName>
    <submittedName>
        <fullName evidence="9">RNA polymerase sigma factor SigF</fullName>
    </submittedName>
</protein>
<dbReference type="InterPro" id="IPR013324">
    <property type="entry name" value="RNA_pol_sigma_r3/r4-like"/>
</dbReference>
<evidence type="ECO:0000256" key="4">
    <source>
        <dbReference type="ARBA" id="ARBA00023082"/>
    </source>
</evidence>
<evidence type="ECO:0000256" key="5">
    <source>
        <dbReference type="ARBA" id="ARBA00023125"/>
    </source>
</evidence>
<dbReference type="PANTHER" id="PTHR30385">
    <property type="entry name" value="SIGMA FACTOR F FLAGELLAR"/>
    <property type="match status" value="1"/>
</dbReference>
<evidence type="ECO:0000259" key="7">
    <source>
        <dbReference type="PROSITE" id="PS50943"/>
    </source>
</evidence>
<reference evidence="8 10" key="1">
    <citation type="submission" date="2015-03" db="EMBL/GenBank/DDBJ databases">
        <authorList>
            <consortium name="Pathogen Informatics"/>
            <person name="Murphy D."/>
        </authorList>
    </citation>
    <scope>NUCLEOTIDE SEQUENCE [LARGE SCALE GENOMIC DNA]</scope>
    <source>
        <strain evidence="8 10">PAP036</strain>
    </source>
</reference>
<keyword evidence="6" id="KW-0804">Transcription</keyword>
<dbReference type="InterPro" id="IPR014322">
    <property type="entry name" value="RNA_pol_sigma-B/F/G"/>
</dbReference>
<comment type="similarity">
    <text evidence="1">Belongs to the sigma-70 factor family.</text>
</comment>
<dbReference type="GO" id="GO:0003677">
    <property type="term" value="F:DNA binding"/>
    <property type="evidence" value="ECO:0007669"/>
    <property type="project" value="UniProtKB-KW"/>
</dbReference>
<dbReference type="InterPro" id="IPR007624">
    <property type="entry name" value="RNA_pol_sigma70_r3"/>
</dbReference>
<dbReference type="InterPro" id="IPR014284">
    <property type="entry name" value="RNA_pol_sigma-70_dom"/>
</dbReference>
<keyword evidence="5" id="KW-0238">DNA-binding</keyword>
<evidence type="ECO:0000313" key="11">
    <source>
        <dbReference type="Proteomes" id="UP000284557"/>
    </source>
</evidence>
<dbReference type="InterPro" id="IPR000943">
    <property type="entry name" value="RNA_pol_sigma70"/>
</dbReference>
<dbReference type="GO" id="GO:0006352">
    <property type="term" value="P:DNA-templated transcription initiation"/>
    <property type="evidence" value="ECO:0007669"/>
    <property type="project" value="InterPro"/>
</dbReference>